<evidence type="ECO:0000313" key="9">
    <source>
        <dbReference type="Proteomes" id="UP000683360"/>
    </source>
</evidence>
<feature type="region of interest" description="Disordered" evidence="5">
    <location>
        <begin position="13"/>
        <end position="44"/>
    </location>
</feature>
<dbReference type="InterPro" id="IPR013083">
    <property type="entry name" value="Znf_RING/FYVE/PHD"/>
</dbReference>
<feature type="compositionally biased region" description="Polar residues" evidence="5">
    <location>
        <begin position="396"/>
        <end position="417"/>
    </location>
</feature>
<feature type="compositionally biased region" description="Polar residues" evidence="5">
    <location>
        <begin position="311"/>
        <end position="321"/>
    </location>
</feature>
<dbReference type="EMBL" id="CAJPWZ010002522">
    <property type="protein sequence ID" value="CAG2239495.1"/>
    <property type="molecule type" value="Genomic_DNA"/>
</dbReference>
<feature type="compositionally biased region" description="Basic residues" evidence="5">
    <location>
        <begin position="763"/>
        <end position="772"/>
    </location>
</feature>
<keyword evidence="3" id="KW-0862">Zinc</keyword>
<name>A0A8S3UAJ5_MYTED</name>
<dbReference type="Gene3D" id="3.30.40.10">
    <property type="entry name" value="Zinc/RING finger domain, C3HC4 (zinc finger)"/>
    <property type="match status" value="1"/>
</dbReference>
<feature type="domain" description="Reverse transcriptase" evidence="7">
    <location>
        <begin position="950"/>
        <end position="1219"/>
    </location>
</feature>
<feature type="compositionally biased region" description="Basic residues" evidence="5">
    <location>
        <begin position="324"/>
        <end position="334"/>
    </location>
</feature>
<evidence type="ECO:0000256" key="1">
    <source>
        <dbReference type="ARBA" id="ARBA00022723"/>
    </source>
</evidence>
<feature type="region of interest" description="Disordered" evidence="5">
    <location>
        <begin position="311"/>
        <end position="429"/>
    </location>
</feature>
<keyword evidence="2 4" id="KW-0863">Zinc-finger</keyword>
<feature type="compositionally biased region" description="Polar residues" evidence="5">
    <location>
        <begin position="13"/>
        <end position="30"/>
    </location>
</feature>
<comment type="caution">
    <text evidence="8">The sequence shown here is derived from an EMBL/GenBank/DDBJ whole genome shotgun (WGS) entry which is preliminary data.</text>
</comment>
<dbReference type="PROSITE" id="PS50016">
    <property type="entry name" value="ZF_PHD_2"/>
    <property type="match status" value="1"/>
</dbReference>
<reference evidence="8" key="1">
    <citation type="submission" date="2021-03" db="EMBL/GenBank/DDBJ databases">
        <authorList>
            <person name="Bekaert M."/>
        </authorList>
    </citation>
    <scope>NUCLEOTIDE SEQUENCE</scope>
</reference>
<evidence type="ECO:0000256" key="3">
    <source>
        <dbReference type="ARBA" id="ARBA00022833"/>
    </source>
</evidence>
<dbReference type="SUPFAM" id="SSF56219">
    <property type="entry name" value="DNase I-like"/>
    <property type="match status" value="1"/>
</dbReference>
<dbReference type="InterPro" id="IPR005135">
    <property type="entry name" value="Endo/exonuclease/phosphatase"/>
</dbReference>
<protein>
    <recommendedName>
        <fullName evidence="10">Reverse transcriptase domain-containing protein</fullName>
    </recommendedName>
</protein>
<dbReference type="InterPro" id="IPR019787">
    <property type="entry name" value="Znf_PHD-finger"/>
</dbReference>
<keyword evidence="1" id="KW-0479">Metal-binding</keyword>
<dbReference type="GO" id="GO:0008270">
    <property type="term" value="F:zinc ion binding"/>
    <property type="evidence" value="ECO:0007669"/>
    <property type="project" value="UniProtKB-KW"/>
</dbReference>
<evidence type="ECO:0000259" key="7">
    <source>
        <dbReference type="PROSITE" id="PS50878"/>
    </source>
</evidence>
<dbReference type="PANTHER" id="PTHR19446">
    <property type="entry name" value="REVERSE TRANSCRIPTASES"/>
    <property type="match status" value="1"/>
</dbReference>
<dbReference type="InterPro" id="IPR000477">
    <property type="entry name" value="RT_dom"/>
</dbReference>
<evidence type="ECO:0000313" key="8">
    <source>
        <dbReference type="EMBL" id="CAG2239495.1"/>
    </source>
</evidence>
<proteinExistence type="predicted"/>
<feature type="region of interest" description="Disordered" evidence="5">
    <location>
        <begin position="261"/>
        <end position="281"/>
    </location>
</feature>
<feature type="compositionally biased region" description="Basic residues" evidence="5">
    <location>
        <begin position="739"/>
        <end position="751"/>
    </location>
</feature>
<feature type="region of interest" description="Disordered" evidence="5">
    <location>
        <begin position="734"/>
        <end position="793"/>
    </location>
</feature>
<feature type="compositionally biased region" description="Polar residues" evidence="5">
    <location>
        <begin position="338"/>
        <end position="350"/>
    </location>
</feature>
<dbReference type="OrthoDB" id="1903104at2759"/>
<feature type="compositionally biased region" description="Polar residues" evidence="5">
    <location>
        <begin position="266"/>
        <end position="279"/>
    </location>
</feature>
<dbReference type="SUPFAM" id="SSF57903">
    <property type="entry name" value="FYVE/PHD zinc finger"/>
    <property type="match status" value="1"/>
</dbReference>
<evidence type="ECO:0000256" key="5">
    <source>
        <dbReference type="SAM" id="MobiDB-lite"/>
    </source>
</evidence>
<evidence type="ECO:0000256" key="2">
    <source>
        <dbReference type="ARBA" id="ARBA00022771"/>
    </source>
</evidence>
<dbReference type="PROSITE" id="PS01359">
    <property type="entry name" value="ZF_PHD_1"/>
    <property type="match status" value="1"/>
</dbReference>
<dbReference type="Gene3D" id="3.60.10.10">
    <property type="entry name" value="Endonuclease/exonuclease/phosphatase"/>
    <property type="match status" value="1"/>
</dbReference>
<accession>A0A8S3UAJ5</accession>
<dbReference type="Proteomes" id="UP000683360">
    <property type="component" value="Unassembled WGS sequence"/>
</dbReference>
<evidence type="ECO:0000259" key="6">
    <source>
        <dbReference type="PROSITE" id="PS50016"/>
    </source>
</evidence>
<feature type="compositionally biased region" description="Basic and acidic residues" evidence="5">
    <location>
        <begin position="386"/>
        <end position="395"/>
    </location>
</feature>
<dbReference type="PROSITE" id="PS50878">
    <property type="entry name" value="RT_POL"/>
    <property type="match status" value="1"/>
</dbReference>
<gene>
    <name evidence="8" type="ORF">MEDL_51845</name>
</gene>
<dbReference type="InterPro" id="IPR001965">
    <property type="entry name" value="Znf_PHD"/>
</dbReference>
<dbReference type="SMART" id="SM00249">
    <property type="entry name" value="PHD"/>
    <property type="match status" value="1"/>
</dbReference>
<dbReference type="InterPro" id="IPR019786">
    <property type="entry name" value="Zinc_finger_PHD-type_CS"/>
</dbReference>
<evidence type="ECO:0008006" key="10">
    <source>
        <dbReference type="Google" id="ProtNLM"/>
    </source>
</evidence>
<sequence length="1415" mass="161304">MIRKCCEQYLDSNSKLQPPTTNDRTNQKQVTPIRPFETNKKDNSVKQLSNKHPAICDISQPLTPLSNTNRYPSCPVCNQPCNDQPNSVACDLCNQWVHFHCEKLTPTEILDIEQSTEQYVCKVCSAQVANICPNVSSPSERTIINSNASNTQPEPMISMPKPVIAQSVNTPIIQPPLHPTDDNDNPSSVLKEEIKHLKSVVEQRDRTIKSKDNKIIKYESEIVQLKKQLATNRSYTITIEEKNKELQQSLLISSQRIEQLEHETNKTPLSGTTPQNQSSEKNEMKIWFLEQKLRQVELDVHKNNTELLILKNNSTHKTIGASQKPRKRRRKPNHMHPPNTNKEQQPSFTDKASEHQENNYSELQSEFKLGESTCNEPSKIPTPGDFPHKFYRASEHQTNSHSEQQSQSKLGKNTCSKPSKILPPTDSPLQPDVSSVCSSNFLIQKAITAVSLNIEGLTSNKLYLETLANRADFILLQEHWLHNFEKFKLQECLSDFICFTKCFDDNLFTDLSERRRGHAGVSICAHKKLEQFIEPLPDGSNRIVGIRFNVENPIVFLCVYMPCRGNSNTLDDYQQILDELSEIIIKYSGSASIVIGGDMNASTKRNSSQDKAFMTFIKENGMYIPKSCGSDFTFYHYNGRDASQIDYFMQSSDLISTYITFDREPTNSSTHNPILVKIPFKDQLEQDRQKGYEEEVESRLSLIDDNELILTCDNISDNINTICKILSESAVKNSSVPINKRKRTGKPRKKPWAPEIASAAKSSKTHHAKWKAAGKPTNPENEIYQNNKNSKKKLRSLQRRLEATNRNNKYQELMELNERNDKGFYKLVRKQRDPSNPSGSSLIFKDNILNDQIEITEAFAQYFEELSTPCENVNFDNDHFTNVKRDITSLSELFKHSKNHNIPVTTTEEVKKTVLSFKNGKSPDEENITAEHVKFGGQTLISILTNIINFIFQNLDIPSLLKSGIACPILKKGKKKTDPNSYRKIVITMFIGKIVEKLHLQNNQDSVIKQQSRLQKGFTKGQMPAIAALILTELITEANKSNSSLYIALMDAKKAFDILWHLGLLREMYNFGLHGDNWLFFKHWYEEVTSKIKWNGNISRPIQEQQGVRQGGVWSPTAYKFFINKLLETFEKNQLGAYIGCTYCGIPTVADDVTFISKSPTELQTMLDVQAYYANKQRYLLSEQKSTILVLNDKENRSWSLNNKELSTSESAVHLGIERDSTSKSGSKEVICKRVITARKTAYSLMESENKSTLKYLNLSDTVPGKPHNIWTSCGNEPFAIIMAHLKAKIAVGTIVLQSSKAKHSKSEVSPICQLCHIETEDIIHFLIKCTVLKTTRSPFLQELKTFVRTCLRGENDETLFHELFNNNEYLARLIIDCSFFHFLKNTEKTRIETISRGLCYKLYQKRATLLADNS</sequence>
<feature type="domain" description="PHD-type" evidence="6">
    <location>
        <begin position="71"/>
        <end position="127"/>
    </location>
</feature>
<dbReference type="InterPro" id="IPR036691">
    <property type="entry name" value="Endo/exonu/phosph_ase_sf"/>
</dbReference>
<organism evidence="8 9">
    <name type="scientific">Mytilus edulis</name>
    <name type="common">Blue mussel</name>
    <dbReference type="NCBI Taxonomy" id="6550"/>
    <lineage>
        <taxon>Eukaryota</taxon>
        <taxon>Metazoa</taxon>
        <taxon>Spiralia</taxon>
        <taxon>Lophotrochozoa</taxon>
        <taxon>Mollusca</taxon>
        <taxon>Bivalvia</taxon>
        <taxon>Autobranchia</taxon>
        <taxon>Pteriomorphia</taxon>
        <taxon>Mytilida</taxon>
        <taxon>Mytiloidea</taxon>
        <taxon>Mytilidae</taxon>
        <taxon>Mytilinae</taxon>
        <taxon>Mytilus</taxon>
    </lineage>
</organism>
<keyword evidence="9" id="KW-1185">Reference proteome</keyword>
<dbReference type="InterPro" id="IPR011011">
    <property type="entry name" value="Znf_FYVE_PHD"/>
</dbReference>
<dbReference type="GO" id="GO:0003824">
    <property type="term" value="F:catalytic activity"/>
    <property type="evidence" value="ECO:0007669"/>
    <property type="project" value="InterPro"/>
</dbReference>
<dbReference type="Pfam" id="PF00078">
    <property type="entry name" value="RVT_1"/>
    <property type="match status" value="1"/>
</dbReference>
<evidence type="ECO:0000256" key="4">
    <source>
        <dbReference type="PROSITE-ProRule" id="PRU00146"/>
    </source>
</evidence>
<dbReference type="Pfam" id="PF14529">
    <property type="entry name" value="Exo_endo_phos_2"/>
    <property type="match status" value="1"/>
</dbReference>